<accession>S6BUU4</accession>
<evidence type="ECO:0000259" key="2">
    <source>
        <dbReference type="Pfam" id="PF06725"/>
    </source>
</evidence>
<name>S6BUU4_9CAUD</name>
<evidence type="ECO:0000256" key="1">
    <source>
        <dbReference type="ARBA" id="ARBA00022729"/>
    </source>
</evidence>
<evidence type="ECO:0000313" key="4">
    <source>
        <dbReference type="Proteomes" id="UP000014701"/>
    </source>
</evidence>
<dbReference type="InterPro" id="IPR051933">
    <property type="entry name" value="Resuscitation_pf_RpfB"/>
</dbReference>
<keyword evidence="1" id="KW-0732">Signal</keyword>
<dbReference type="KEGG" id="vg:16511539"/>
<dbReference type="PANTHER" id="PTHR39160">
    <property type="entry name" value="CELL WALL-BINDING PROTEIN YOCH"/>
    <property type="match status" value="1"/>
</dbReference>
<keyword evidence="4" id="KW-1185">Reference proteome</keyword>
<proteinExistence type="predicted"/>
<dbReference type="SUPFAM" id="SSF50685">
    <property type="entry name" value="Barwin-like endoglucanases"/>
    <property type="match status" value="1"/>
</dbReference>
<reference evidence="3 4" key="1">
    <citation type="submission" date="2013-02" db="EMBL/GenBank/DDBJ databases">
        <title>phiNIT1 genome sequensing.</title>
        <authorList>
            <person name="Ozaki T."/>
            <person name="Kaneko J."/>
        </authorList>
    </citation>
    <scope>NUCLEOTIDE SEQUENCE [LARGE SCALE GENOMIC DNA]</scope>
    <source>
        <strain evidence="3">PhiNIT1</strain>
    </source>
</reference>
<dbReference type="GO" id="GO:0009254">
    <property type="term" value="P:peptidoglycan turnover"/>
    <property type="evidence" value="ECO:0007669"/>
    <property type="project" value="InterPro"/>
</dbReference>
<dbReference type="PANTHER" id="PTHR39160:SF4">
    <property type="entry name" value="RESUSCITATION-PROMOTING FACTOR RPFB"/>
    <property type="match status" value="1"/>
</dbReference>
<sequence>MNLKKGIVACAAALGVTFAGQSVASAASVNTYSVVDFLAARGEDSSLSHRSELAADHGITGYRGTANQNLQLLEKLKGTPAAVNKVTQSKPVAAKPQAEGKSLTVEATAYTAYCAGCSGVTATGVNLKANPGLKVIAVDPNVIPLGSKVYVEGYGTAVAADTGGAIKGNRIDVFIPSQSAAENFGRKTVQVTVLN</sequence>
<dbReference type="Pfam" id="PF06725">
    <property type="entry name" value="3D"/>
    <property type="match status" value="1"/>
</dbReference>
<dbReference type="RefSeq" id="YP_008318338.1">
    <property type="nucleotide sequence ID" value="NC_021856.1"/>
</dbReference>
<organism evidence="3 4">
    <name type="scientific">Bacillus phage phiNIT1</name>
    <dbReference type="NCBI Taxonomy" id="207656"/>
    <lineage>
        <taxon>Viruses</taxon>
        <taxon>Duplodnaviria</taxon>
        <taxon>Heunggongvirae</taxon>
        <taxon>Uroviricota</taxon>
        <taxon>Caudoviricetes</taxon>
        <taxon>Herelleviridae</taxon>
        <taxon>Bastillevirinae</taxon>
        <taxon>Nitunavirus</taxon>
        <taxon>Nitunavirus NIT1</taxon>
    </lineage>
</organism>
<dbReference type="GO" id="GO:0019867">
    <property type="term" value="C:outer membrane"/>
    <property type="evidence" value="ECO:0007669"/>
    <property type="project" value="InterPro"/>
</dbReference>
<dbReference type="Gene3D" id="2.40.40.10">
    <property type="entry name" value="RlpA-like domain"/>
    <property type="match status" value="1"/>
</dbReference>
<dbReference type="SUPFAM" id="SSF158634">
    <property type="entry name" value="RPA2825-like"/>
    <property type="match status" value="1"/>
</dbReference>
<dbReference type="EMBL" id="AP013029">
    <property type="protein sequence ID" value="BAN59570.1"/>
    <property type="molecule type" value="Genomic_DNA"/>
</dbReference>
<dbReference type="InterPro" id="IPR010611">
    <property type="entry name" value="3D_dom"/>
</dbReference>
<evidence type="ECO:0000313" key="3">
    <source>
        <dbReference type="EMBL" id="BAN59570.1"/>
    </source>
</evidence>
<dbReference type="OrthoDB" id="10973at10239"/>
<dbReference type="Proteomes" id="UP000014701">
    <property type="component" value="Segment"/>
</dbReference>
<feature type="domain" description="3D" evidence="2">
    <location>
        <begin position="134"/>
        <end position="195"/>
    </location>
</feature>
<dbReference type="InterPro" id="IPR036908">
    <property type="entry name" value="RlpA-like_sf"/>
</dbReference>
<dbReference type="GO" id="GO:0004553">
    <property type="term" value="F:hydrolase activity, hydrolyzing O-glycosyl compounds"/>
    <property type="evidence" value="ECO:0007669"/>
    <property type="project" value="InterPro"/>
</dbReference>
<gene>
    <name evidence="3" type="primary">orf159a</name>
</gene>
<dbReference type="CDD" id="cd22786">
    <property type="entry name" value="DPBB_YuiC-like"/>
    <property type="match status" value="1"/>
</dbReference>
<protein>
    <submittedName>
        <fullName evidence="3">Putaive cell wall binding protein</fullName>
    </submittedName>
</protein>
<dbReference type="GeneID" id="16511539"/>